<evidence type="ECO:0000256" key="1">
    <source>
        <dbReference type="ARBA" id="ARBA00004651"/>
    </source>
</evidence>
<evidence type="ECO:0000256" key="3">
    <source>
        <dbReference type="ARBA" id="ARBA00022516"/>
    </source>
</evidence>
<keyword evidence="4 14" id="KW-0808">Transferase</keyword>
<dbReference type="GO" id="GO:0008808">
    <property type="term" value="F:cardiolipin synthase activity"/>
    <property type="evidence" value="ECO:0007669"/>
    <property type="project" value="InterPro"/>
</dbReference>
<evidence type="ECO:0000256" key="11">
    <source>
        <dbReference type="ARBA" id="ARBA00023264"/>
    </source>
</evidence>
<evidence type="ECO:0000259" key="13">
    <source>
        <dbReference type="PROSITE" id="PS50035"/>
    </source>
</evidence>
<organism evidence="14">
    <name type="scientific">hydrothermal vent metagenome</name>
    <dbReference type="NCBI Taxonomy" id="652676"/>
    <lineage>
        <taxon>unclassified sequences</taxon>
        <taxon>metagenomes</taxon>
        <taxon>ecological metagenomes</taxon>
    </lineage>
</organism>
<dbReference type="InterPro" id="IPR025202">
    <property type="entry name" value="PLD-like_dom"/>
</dbReference>
<dbReference type="SMART" id="SM00155">
    <property type="entry name" value="PLDc"/>
    <property type="match status" value="2"/>
</dbReference>
<dbReference type="InterPro" id="IPR022924">
    <property type="entry name" value="Cardiolipin_synthase"/>
</dbReference>
<dbReference type="PROSITE" id="PS50035">
    <property type="entry name" value="PLD"/>
    <property type="match status" value="2"/>
</dbReference>
<proteinExistence type="inferred from homology"/>
<evidence type="ECO:0000256" key="8">
    <source>
        <dbReference type="ARBA" id="ARBA00023098"/>
    </source>
</evidence>
<dbReference type="NCBIfam" id="TIGR04265">
    <property type="entry name" value="bac_cardiolipin"/>
    <property type="match status" value="1"/>
</dbReference>
<keyword evidence="2" id="KW-1003">Cell membrane</keyword>
<evidence type="ECO:0000256" key="10">
    <source>
        <dbReference type="ARBA" id="ARBA00023209"/>
    </source>
</evidence>
<dbReference type="HAMAP" id="MF_01916">
    <property type="entry name" value="Cardiolipin_synth_Cls"/>
    <property type="match status" value="1"/>
</dbReference>
<keyword evidence="8" id="KW-0443">Lipid metabolism</keyword>
<keyword evidence="6" id="KW-0677">Repeat</keyword>
<keyword evidence="10" id="KW-0594">Phospholipid biosynthesis</keyword>
<dbReference type="AlphaFoldDB" id="A0A3B0UTQ5"/>
<evidence type="ECO:0000256" key="9">
    <source>
        <dbReference type="ARBA" id="ARBA00023136"/>
    </source>
</evidence>
<dbReference type="SUPFAM" id="SSF56024">
    <property type="entry name" value="Phospholipase D/nuclease"/>
    <property type="match status" value="2"/>
</dbReference>
<feature type="transmembrane region" description="Helical" evidence="12">
    <location>
        <begin position="12"/>
        <end position="32"/>
    </location>
</feature>
<dbReference type="CDD" id="cd09112">
    <property type="entry name" value="PLDc_CLS_2"/>
    <property type="match status" value="1"/>
</dbReference>
<dbReference type="Pfam" id="PF13091">
    <property type="entry name" value="PLDc_2"/>
    <property type="match status" value="2"/>
</dbReference>
<evidence type="ECO:0000256" key="2">
    <source>
        <dbReference type="ARBA" id="ARBA00022475"/>
    </source>
</evidence>
<evidence type="ECO:0000313" key="14">
    <source>
        <dbReference type="EMBL" id="VAW28049.1"/>
    </source>
</evidence>
<dbReference type="InterPro" id="IPR030874">
    <property type="entry name" value="Cardiolipin_synth_Firmi"/>
</dbReference>
<keyword evidence="9 12" id="KW-0472">Membrane</keyword>
<reference evidence="14" key="1">
    <citation type="submission" date="2018-06" db="EMBL/GenBank/DDBJ databases">
        <authorList>
            <person name="Zhirakovskaya E."/>
        </authorList>
    </citation>
    <scope>NUCLEOTIDE SEQUENCE</scope>
</reference>
<keyword evidence="7 12" id="KW-1133">Transmembrane helix</keyword>
<dbReference type="InterPro" id="IPR001736">
    <property type="entry name" value="PLipase_D/transphosphatidylase"/>
</dbReference>
<feature type="domain" description="PLD phosphodiesterase" evidence="13">
    <location>
        <begin position="223"/>
        <end position="250"/>
    </location>
</feature>
<name>A0A3B0UTQ5_9ZZZZ</name>
<dbReference type="GO" id="GO:0005886">
    <property type="term" value="C:plasma membrane"/>
    <property type="evidence" value="ECO:0007669"/>
    <property type="project" value="UniProtKB-SubCell"/>
</dbReference>
<dbReference type="EC" id="2.7.8.-" evidence="14"/>
<dbReference type="PANTHER" id="PTHR21248">
    <property type="entry name" value="CARDIOLIPIN SYNTHASE"/>
    <property type="match status" value="1"/>
</dbReference>
<keyword evidence="3" id="KW-0444">Lipid biosynthesis</keyword>
<evidence type="ECO:0000256" key="5">
    <source>
        <dbReference type="ARBA" id="ARBA00022692"/>
    </source>
</evidence>
<dbReference type="EMBL" id="UOES01000340">
    <property type="protein sequence ID" value="VAW28049.1"/>
    <property type="molecule type" value="Genomic_DNA"/>
</dbReference>
<dbReference type="InterPro" id="IPR027379">
    <property type="entry name" value="CLS_N"/>
</dbReference>
<gene>
    <name evidence="14" type="ORF">MNBD_BACTEROID06-727</name>
</gene>
<protein>
    <submittedName>
        <fullName evidence="14">Cardiolipin synthetase</fullName>
        <ecNumber evidence="14">2.7.8.-</ecNumber>
    </submittedName>
</protein>
<feature type="domain" description="PLD phosphodiesterase" evidence="13">
    <location>
        <begin position="399"/>
        <end position="426"/>
    </location>
</feature>
<keyword evidence="5 12" id="KW-0812">Transmembrane</keyword>
<evidence type="ECO:0000256" key="6">
    <source>
        <dbReference type="ARBA" id="ARBA00022737"/>
    </source>
</evidence>
<sequence length="486" mass="55706">MEWVQLHIKEYLVPVIIIVYYSWVVFAVIKILLENKNPLKTHSYLLLLILLPIAGLLIYLFFGQDYRRHKFFSRKKAMDSTIVDSIVNGQLNLAFQHELIGDGKVKAKLNIINLLLRNNNAFLTTNNRVEMLINGEKKFDSLLKDIDKAVNHIHLEYYIFEEDKIGNEIIGKLIQKASEGVIIRFIYDDVGSKISFLTKKKLKEARIQAKPIMPVYFPKFSKANYRDHRKIIVIDGKIGYVGGINVADRYINKEGKKYWRDTHLKIEGNAVHSLQIAFLLNWYYAVKEKLDFTKGLFPNIISKGSQCVQIAGSGPDTDWASIMQAFFVAITSASKRVWITSPYFIPNEPVLTAIKTASLSGIDVQIIFPHQPDSYIVHAASMSYMKEMLEAGVKVHLYTKGFIHAKTLLVDDVFSSVGTANMDYRSFDQNYEINAMVYSVTFAKQLENQFLEDVAQCVPLQLNRWEQRPIRTKLLESIARLLAPLL</sequence>
<keyword evidence="11" id="KW-1208">Phospholipid metabolism</keyword>
<dbReference type="GO" id="GO:0032049">
    <property type="term" value="P:cardiolipin biosynthetic process"/>
    <property type="evidence" value="ECO:0007669"/>
    <property type="project" value="InterPro"/>
</dbReference>
<dbReference type="Pfam" id="PF13396">
    <property type="entry name" value="PLDc_N"/>
    <property type="match status" value="1"/>
</dbReference>
<evidence type="ECO:0000256" key="4">
    <source>
        <dbReference type="ARBA" id="ARBA00022679"/>
    </source>
</evidence>
<accession>A0A3B0UTQ5</accession>
<feature type="transmembrane region" description="Helical" evidence="12">
    <location>
        <begin position="44"/>
        <end position="62"/>
    </location>
</feature>
<dbReference type="PANTHER" id="PTHR21248:SF22">
    <property type="entry name" value="PHOSPHOLIPASE D"/>
    <property type="match status" value="1"/>
</dbReference>
<evidence type="ECO:0000256" key="12">
    <source>
        <dbReference type="SAM" id="Phobius"/>
    </source>
</evidence>
<evidence type="ECO:0000256" key="7">
    <source>
        <dbReference type="ARBA" id="ARBA00022989"/>
    </source>
</evidence>
<dbReference type="CDD" id="cd09110">
    <property type="entry name" value="PLDc_CLS_1"/>
    <property type="match status" value="1"/>
</dbReference>
<comment type="subcellular location">
    <subcellularLocation>
        <location evidence="1">Cell membrane</location>
        <topology evidence="1">Multi-pass membrane protein</topology>
    </subcellularLocation>
</comment>
<dbReference type="Gene3D" id="3.30.870.10">
    <property type="entry name" value="Endonuclease Chain A"/>
    <property type="match status" value="2"/>
</dbReference>